<reference evidence="1" key="1">
    <citation type="submission" date="2022-12" db="EMBL/GenBank/DDBJ databases">
        <title>Genome sequence of HCMS5-2.</title>
        <authorList>
            <person name="Woo H."/>
        </authorList>
    </citation>
    <scope>NUCLEOTIDE SEQUENCE</scope>
    <source>
        <strain evidence="1">HCMS5-2</strain>
    </source>
</reference>
<protein>
    <submittedName>
        <fullName evidence="1">Uncharacterized protein</fullName>
    </submittedName>
</protein>
<name>A0ABT4LBZ8_9SPHI</name>
<dbReference type="PROSITE" id="PS51257">
    <property type="entry name" value="PROKAR_LIPOPROTEIN"/>
    <property type="match status" value="1"/>
</dbReference>
<proteinExistence type="predicted"/>
<dbReference type="Proteomes" id="UP001144347">
    <property type="component" value="Unassembled WGS sequence"/>
</dbReference>
<evidence type="ECO:0000313" key="1">
    <source>
        <dbReference type="EMBL" id="MCZ4245439.1"/>
    </source>
</evidence>
<dbReference type="RefSeq" id="WP_269428494.1">
    <property type="nucleotide sequence ID" value="NZ_JAPWGM010000005.1"/>
</dbReference>
<keyword evidence="2" id="KW-1185">Reference proteome</keyword>
<dbReference type="EMBL" id="JAPWGM010000005">
    <property type="protein sequence ID" value="MCZ4245439.1"/>
    <property type="molecule type" value="Genomic_DNA"/>
</dbReference>
<sequence>MRKINALSLPFKAIGLYFIALLLVISACKKDNLSNEKLSSNELSVLKDWQSKNFNQKSLLFSSMTPNWNQVYVNELKDQTVYEIDLISSIDAFITNDIVSKNDKQNHQIKSKIKLLIFKDHKSGQITDGYYMASVSNDLLHYKEVDNFTGTIYFYNKIGNFVNGWVYDRGKMIVPIVPGTEAGHRESVNAALKEKINMNDFGNGRIQVSAQQFCYTGQTPIYGESCIQPEGSQAPVCSTYIKGYNYTRFCVDVEIPTDGAGGLIPDPNNPRGQQPVPGTLPIAPDDGNPPKNYGTDPNCLNCVVPVSVFEQLLADSRAAGLTVSPPKPNTTVTLPDGSKYVGTIIEIKDANGDLVVSFFTPNVNAGPFTVGYQYNIGGKGPDGTGNPNNYTPVFYGPSGQPIIFNPVPPLGGGATPVTYTFDASYYYSEAEMLDIISSIQDPITGNGIELYLIVQYKGSKLFNLGSRSTSNTIEVGTYTLMPFYNSSGGLSFYTASRLGTGGNKNGVEYLIKADQVNNFRTNVEYYTSAADLVYMNGTPTKGMIQLMAGDRVSGLLNLWGESIKSPSYWIYLATLYVTNPTSASVRTNALRSVEAAVQQDVVVLGHYPEYVALAEELAAKRFEIPLNIWKEMSDPERWIANQKFLDRAISRGSDIILATPINKVRPGSYFEKELNYLFSKGYRVSSDGRWLIK</sequence>
<gene>
    <name evidence="1" type="ORF">O0955_15625</name>
</gene>
<evidence type="ECO:0000313" key="2">
    <source>
        <dbReference type="Proteomes" id="UP001144347"/>
    </source>
</evidence>
<comment type="caution">
    <text evidence="1">The sequence shown here is derived from an EMBL/GenBank/DDBJ whole genome shotgun (WGS) entry which is preliminary data.</text>
</comment>
<organism evidence="1 2">
    <name type="scientific">Pedobacter punctiformis</name>
    <dbReference type="NCBI Taxonomy" id="3004097"/>
    <lineage>
        <taxon>Bacteria</taxon>
        <taxon>Pseudomonadati</taxon>
        <taxon>Bacteroidota</taxon>
        <taxon>Sphingobacteriia</taxon>
        <taxon>Sphingobacteriales</taxon>
        <taxon>Sphingobacteriaceae</taxon>
        <taxon>Pedobacter</taxon>
    </lineage>
</organism>
<accession>A0ABT4LBZ8</accession>